<dbReference type="EMBL" id="AP014685">
    <property type="protein sequence ID" value="BAR56368.1"/>
    <property type="molecule type" value="Genomic_DNA"/>
</dbReference>
<evidence type="ECO:0000256" key="1">
    <source>
        <dbReference type="SAM" id="MobiDB-lite"/>
    </source>
</evidence>
<proteinExistence type="predicted"/>
<organism evidence="2 3">
    <name type="scientific">Bradyrhizobium diazoefficiens</name>
    <dbReference type="NCBI Taxonomy" id="1355477"/>
    <lineage>
        <taxon>Bacteria</taxon>
        <taxon>Pseudomonadati</taxon>
        <taxon>Pseudomonadota</taxon>
        <taxon>Alphaproteobacteria</taxon>
        <taxon>Hyphomicrobiales</taxon>
        <taxon>Nitrobacteraceae</taxon>
        <taxon>Bradyrhizobium</taxon>
    </lineage>
</organism>
<evidence type="ECO:0000313" key="3">
    <source>
        <dbReference type="Proteomes" id="UP000063308"/>
    </source>
</evidence>
<sequence>MRHSHCRHVESLPEKCVSSRPRRPVMPDQPRSWLQGNIGVKPAPIRLSALRADARLTARYRAPLRSREDFRINPFAAKG</sequence>
<name>A0A0E4FX70_9BRAD</name>
<feature type="region of interest" description="Disordered" evidence="1">
    <location>
        <begin position="17"/>
        <end position="37"/>
    </location>
</feature>
<reference evidence="2 3" key="1">
    <citation type="submission" date="2014-11" db="EMBL/GenBank/DDBJ databases">
        <title>Symbiosis island explosion on the genome of extra-slow-growing strains of soybean bradyrhizobia with massive insertion sequences.</title>
        <authorList>
            <person name="Iida T."/>
            <person name="Minamisawa K."/>
        </authorList>
    </citation>
    <scope>NUCLEOTIDE SEQUENCE [LARGE SCALE GENOMIC DNA]</scope>
    <source>
        <strain evidence="2 3">NK6</strain>
    </source>
</reference>
<evidence type="ECO:0000313" key="2">
    <source>
        <dbReference type="EMBL" id="BAR56368.1"/>
    </source>
</evidence>
<dbReference type="Proteomes" id="UP000063308">
    <property type="component" value="Chromosome"/>
</dbReference>
<dbReference type="AlphaFoldDB" id="A0A0E4FX70"/>
<gene>
    <name evidence="2" type="ORF">NK6_3190</name>
</gene>
<protein>
    <submittedName>
        <fullName evidence="2">Uncharacterized protein</fullName>
    </submittedName>
</protein>
<accession>A0A0E4FX70</accession>